<evidence type="ECO:0000256" key="1">
    <source>
        <dbReference type="ARBA" id="ARBA00004370"/>
    </source>
</evidence>
<dbReference type="PANTHER" id="PTHR37042">
    <property type="entry name" value="OUTER MEMBRANE PROTEIN RV1973"/>
    <property type="match status" value="1"/>
</dbReference>
<evidence type="ECO:0000313" key="5">
    <source>
        <dbReference type="EMBL" id="QNJ96497.1"/>
    </source>
</evidence>
<accession>A0A7G8PQ81</accession>
<evidence type="ECO:0000256" key="4">
    <source>
        <dbReference type="SAM" id="Phobius"/>
    </source>
</evidence>
<comment type="subcellular location">
    <subcellularLocation>
        <location evidence="1">Membrane</location>
    </subcellularLocation>
</comment>
<evidence type="ECO:0000313" key="6">
    <source>
        <dbReference type="Proteomes" id="UP000515498"/>
    </source>
</evidence>
<keyword evidence="5" id="KW-0614">Plasmid</keyword>
<geneLocation type="plasmid" evidence="5 6">
    <name>unnamed1</name>
</geneLocation>
<keyword evidence="2 4" id="KW-0472">Membrane</keyword>
<keyword evidence="4" id="KW-0812">Transmembrane</keyword>
<evidence type="ECO:0000256" key="3">
    <source>
        <dbReference type="SAM" id="MobiDB-lite"/>
    </source>
</evidence>
<protein>
    <submittedName>
        <fullName evidence="5">Mce protein</fullName>
    </submittedName>
</protein>
<dbReference type="AlphaFoldDB" id="A0A7G8PQ81"/>
<dbReference type="GO" id="GO:0016020">
    <property type="term" value="C:membrane"/>
    <property type="evidence" value="ECO:0007669"/>
    <property type="project" value="UniProtKB-SubCell"/>
</dbReference>
<reference evidence="5 6" key="1">
    <citation type="submission" date="2020-07" db="EMBL/GenBank/DDBJ databases">
        <title>Draft genome sequence of four isobutane-metabolizing strains capable of cometabolically degrading diverse ether contaminants.</title>
        <authorList>
            <person name="Chen W."/>
            <person name="Faulkner N."/>
            <person name="Smith C."/>
            <person name="Hyman M."/>
        </authorList>
    </citation>
    <scope>NUCLEOTIDE SEQUENCE [LARGE SCALE GENOMIC DNA]</scope>
    <source>
        <strain evidence="5 6">2A</strain>
        <plasmid evidence="5 6">unnamed1</plasmid>
    </source>
</reference>
<feature type="transmembrane region" description="Helical" evidence="4">
    <location>
        <begin position="47"/>
        <end position="67"/>
    </location>
</feature>
<dbReference type="PANTHER" id="PTHR37042:SF4">
    <property type="entry name" value="OUTER MEMBRANE PROTEIN RV1973"/>
    <property type="match status" value="1"/>
</dbReference>
<dbReference type="KEGG" id="mflu:HZU40_33730"/>
<evidence type="ECO:0000256" key="2">
    <source>
        <dbReference type="ARBA" id="ARBA00023136"/>
    </source>
</evidence>
<name>A0A7G8PQ81_9MYCO</name>
<proteinExistence type="predicted"/>
<dbReference type="EMBL" id="CP059895">
    <property type="protein sequence ID" value="QNJ96497.1"/>
    <property type="molecule type" value="Genomic_DNA"/>
</dbReference>
<organism evidence="5 6">
    <name type="scientific">Mycolicibacterium fluoranthenivorans</name>
    <dbReference type="NCBI Taxonomy" id="258505"/>
    <lineage>
        <taxon>Bacteria</taxon>
        <taxon>Bacillati</taxon>
        <taxon>Actinomycetota</taxon>
        <taxon>Actinomycetes</taxon>
        <taxon>Mycobacteriales</taxon>
        <taxon>Mycobacteriaceae</taxon>
        <taxon>Mycolicibacterium</taxon>
    </lineage>
</organism>
<keyword evidence="4" id="KW-1133">Transmembrane helix</keyword>
<feature type="region of interest" description="Disordered" evidence="3">
    <location>
        <begin position="1"/>
        <end position="38"/>
    </location>
</feature>
<dbReference type="Proteomes" id="UP000515498">
    <property type="component" value="Plasmid unnamed1"/>
</dbReference>
<sequence>MEANAGASGLTPPDIVGAEDLTSSAGQPTVPVEPDTRRNPWRQHRKWVIVVAAALIVLSLGTGFGGYQAVHAHRANEALERANATAVAAAKDCVAATQPPDAAALPAAQRKLIECSTGNFGAQAAWYGAVLTQAYQAVDVRVQVPEMHAAVESNNDDGSIVALLAFRAKVSQPGLADRENSYRVRVKMVPEGGQFKVAELDQVAK</sequence>
<gene>
    <name evidence="5" type="ORF">HZU40_33730</name>
</gene>